<reference evidence="1 2" key="1">
    <citation type="submission" date="2019-08" db="EMBL/GenBank/DDBJ databases">
        <title>Dermacoccus abyssi strain HZAU 226, whole genome Nanopore sequencing project.</title>
        <authorList>
            <person name="Guo A."/>
            <person name="Zhang X."/>
            <person name="Ruan Y."/>
            <person name="Liu W."/>
            <person name="Chen Q."/>
            <person name="Gu L."/>
        </authorList>
    </citation>
    <scope>NUCLEOTIDE SEQUENCE [LARGE SCALE GENOMIC DNA]</scope>
    <source>
        <strain evidence="1 2">HZAU 226</strain>
        <plasmid evidence="1 2">unnamed</plasmid>
    </source>
</reference>
<gene>
    <name evidence="1" type="ORF">FV141_14335</name>
</gene>
<keyword evidence="1" id="KW-0614">Plasmid</keyword>
<dbReference type="EMBL" id="CP043032">
    <property type="protein sequence ID" value="QEH94797.1"/>
    <property type="molecule type" value="Genomic_DNA"/>
</dbReference>
<evidence type="ECO:0000313" key="1">
    <source>
        <dbReference type="EMBL" id="QEH94797.1"/>
    </source>
</evidence>
<proteinExistence type="predicted"/>
<organism evidence="1 2">
    <name type="scientific">Dermacoccus abyssi</name>
    <dbReference type="NCBI Taxonomy" id="322596"/>
    <lineage>
        <taxon>Bacteria</taxon>
        <taxon>Bacillati</taxon>
        <taxon>Actinomycetota</taxon>
        <taxon>Actinomycetes</taxon>
        <taxon>Micrococcales</taxon>
        <taxon>Dermacoccaceae</taxon>
        <taxon>Dermacoccus</taxon>
    </lineage>
</organism>
<evidence type="ECO:0000313" key="2">
    <source>
        <dbReference type="Proteomes" id="UP000323565"/>
    </source>
</evidence>
<name>A0ABX5ZCR1_9MICO</name>
<sequence>MNQAAYTNLDAQAGRNAYTAFAMPGAVPLEDWNPTKTVMRYYTDSPDTDPTRMRAQFVPVQGLIKGSVGNNFTVVCVNGQLTYTYKSESNRVAVWDCARMRWDDKGDRWMIAAGATPARAPLTWPRSELSYRAGVQRPQQRP</sequence>
<protein>
    <submittedName>
        <fullName evidence="1">Uncharacterized protein</fullName>
    </submittedName>
</protein>
<geneLocation type="plasmid" evidence="1 2">
    <name>unnamed</name>
</geneLocation>
<keyword evidence="2" id="KW-1185">Reference proteome</keyword>
<dbReference type="Proteomes" id="UP000323565">
    <property type="component" value="Plasmid unnamed"/>
</dbReference>
<accession>A0ABX5ZCR1</accession>